<keyword evidence="6 10" id="KW-0547">Nucleotide-binding</keyword>
<dbReference type="InterPro" id="IPR020752">
    <property type="entry name" value="Glu-tRNA-synth_I_codon-bd_sub1"/>
</dbReference>
<dbReference type="GO" id="GO:0000049">
    <property type="term" value="F:tRNA binding"/>
    <property type="evidence" value="ECO:0007669"/>
    <property type="project" value="InterPro"/>
</dbReference>
<feature type="short sequence motif" description="'HIGH' region" evidence="10">
    <location>
        <begin position="10"/>
        <end position="20"/>
    </location>
</feature>
<feature type="binding site" evidence="10">
    <location>
        <position position="240"/>
    </location>
    <ligand>
        <name>ATP</name>
        <dbReference type="ChEBI" id="CHEBI:30616"/>
    </ligand>
</feature>
<evidence type="ECO:0000256" key="6">
    <source>
        <dbReference type="ARBA" id="ARBA00022741"/>
    </source>
</evidence>
<dbReference type="Proteomes" id="UP000069205">
    <property type="component" value="Chromosome"/>
</dbReference>
<evidence type="ECO:0000256" key="10">
    <source>
        <dbReference type="HAMAP-Rule" id="MF_00022"/>
    </source>
</evidence>
<keyword evidence="8 10" id="KW-0648">Protein biosynthesis</keyword>
<keyword evidence="9 10" id="KW-0030">Aminoacyl-tRNA synthetase</keyword>
<keyword evidence="7 10" id="KW-0067">ATP-binding</keyword>
<name>A0A0K2GIC9_NITMO</name>
<keyword evidence="14" id="KW-1185">Reference proteome</keyword>
<evidence type="ECO:0000259" key="12">
    <source>
        <dbReference type="Pfam" id="PF19269"/>
    </source>
</evidence>
<dbReference type="Gene3D" id="3.40.50.620">
    <property type="entry name" value="HUPs"/>
    <property type="match status" value="1"/>
</dbReference>
<dbReference type="PANTHER" id="PTHR43311">
    <property type="entry name" value="GLUTAMATE--TRNA LIGASE"/>
    <property type="match status" value="1"/>
</dbReference>
<sequence>MTQVRVRFAPSPTGFLHIGGVRTALFNWLFARQQHGRFILRIEDTDQSRSTDASIQAIIEGMQWVGLDWDEGPFRQTERMELYRSHAMQLLETGQAYWCVCKAEELEARRKEAEARGLSPRYDGRCRALGISNPTGEAALRFKAPQEGQTVIDDLIKGEVVFDNAVLDDLIILRSNGYPTYNFSVVVDDALMNITHVVRGDDHLTNTPRQVPIFEALGFAVPRFGHLPMILGSDKARLSKRHGATSIMAYRDMGYLPEAMVNYLVRLGWSYGDQELFTRQELIEKFSWKNVQTSPAVFNPDKLLWMNAEYIKTSPPDRVIEALVPLLEAAGLKEEVRAVPQEWLARLVVLVRERTKTLVEMVEWVKPYFGQAVAFDEEAAKKFLTPSVAPALAKLLDRFEAFPEFAKQEWEESFKKLVEAEGLKMGQLAQPVRVALTGRTASPGLFDVMEVLGRERTLFRLRRGVERASRS</sequence>
<dbReference type="GO" id="GO:0008270">
    <property type="term" value="F:zinc ion binding"/>
    <property type="evidence" value="ECO:0007669"/>
    <property type="project" value="InterPro"/>
</dbReference>
<evidence type="ECO:0000256" key="9">
    <source>
        <dbReference type="ARBA" id="ARBA00023146"/>
    </source>
</evidence>
<dbReference type="InterPro" id="IPR033910">
    <property type="entry name" value="GluRS_core"/>
</dbReference>
<dbReference type="SUPFAM" id="SSF52374">
    <property type="entry name" value="Nucleotidylyl transferase"/>
    <property type="match status" value="1"/>
</dbReference>
<comment type="caution">
    <text evidence="10">Lacks conserved residue(s) required for the propagation of feature annotation.</text>
</comment>
<dbReference type="AlphaFoldDB" id="A0A0K2GIC9"/>
<dbReference type="OrthoDB" id="9807503at2"/>
<comment type="subcellular location">
    <subcellularLocation>
        <location evidence="1 10">Cytoplasm</location>
    </subcellularLocation>
</comment>
<dbReference type="SUPFAM" id="SSF48163">
    <property type="entry name" value="An anticodon-binding domain of class I aminoacyl-tRNA synthetases"/>
    <property type="match status" value="1"/>
</dbReference>
<comment type="similarity">
    <text evidence="2 10">Belongs to the class-I aminoacyl-tRNA synthetase family. Glutamate--tRNA ligase type 1 subfamily.</text>
</comment>
<dbReference type="HAMAP" id="MF_00022">
    <property type="entry name" value="Glu_tRNA_synth_type1"/>
    <property type="match status" value="1"/>
</dbReference>
<dbReference type="GO" id="GO:0005524">
    <property type="term" value="F:ATP binding"/>
    <property type="evidence" value="ECO:0007669"/>
    <property type="project" value="UniProtKB-UniRule"/>
</dbReference>
<feature type="domain" description="Aminoacyl-tRNA synthetase class I anticodon-binding" evidence="12">
    <location>
        <begin position="327"/>
        <end position="464"/>
    </location>
</feature>
<dbReference type="GO" id="GO:0006424">
    <property type="term" value="P:glutamyl-tRNA aminoacylation"/>
    <property type="evidence" value="ECO:0007669"/>
    <property type="project" value="UniProtKB-UniRule"/>
</dbReference>
<organism evidence="13 14">
    <name type="scientific">Nitrospira moscoviensis</name>
    <dbReference type="NCBI Taxonomy" id="42253"/>
    <lineage>
        <taxon>Bacteria</taxon>
        <taxon>Pseudomonadati</taxon>
        <taxon>Nitrospirota</taxon>
        <taxon>Nitrospiria</taxon>
        <taxon>Nitrospirales</taxon>
        <taxon>Nitrospiraceae</taxon>
        <taxon>Nitrospira</taxon>
    </lineage>
</organism>
<evidence type="ECO:0000259" key="11">
    <source>
        <dbReference type="Pfam" id="PF00749"/>
    </source>
</evidence>
<dbReference type="PATRIC" id="fig|42253.5.peg.4259"/>
<comment type="subunit">
    <text evidence="3 10">Monomer.</text>
</comment>
<dbReference type="InterPro" id="IPR045462">
    <property type="entry name" value="aa-tRNA-synth_I_cd-bd"/>
</dbReference>
<dbReference type="InterPro" id="IPR020058">
    <property type="entry name" value="Glu/Gln-tRNA-synth_Ib_cat-dom"/>
</dbReference>
<dbReference type="Pfam" id="PF00749">
    <property type="entry name" value="tRNA-synt_1c"/>
    <property type="match status" value="1"/>
</dbReference>
<evidence type="ECO:0000313" key="14">
    <source>
        <dbReference type="Proteomes" id="UP000069205"/>
    </source>
</evidence>
<dbReference type="PROSITE" id="PS00178">
    <property type="entry name" value="AA_TRNA_LIGASE_I"/>
    <property type="match status" value="1"/>
</dbReference>
<dbReference type="InterPro" id="IPR004527">
    <property type="entry name" value="Glu-tRNA-ligase_bac/mito"/>
</dbReference>
<dbReference type="GO" id="GO:0005829">
    <property type="term" value="C:cytosol"/>
    <property type="evidence" value="ECO:0007669"/>
    <property type="project" value="TreeGrafter"/>
</dbReference>
<dbReference type="PANTHER" id="PTHR43311:SF2">
    <property type="entry name" value="GLUTAMATE--TRNA LIGASE, MITOCHONDRIAL-RELATED"/>
    <property type="match status" value="1"/>
</dbReference>
<feature type="short sequence motif" description="'KMSKS' region" evidence="10">
    <location>
        <begin position="237"/>
        <end position="241"/>
    </location>
</feature>
<evidence type="ECO:0000256" key="1">
    <source>
        <dbReference type="ARBA" id="ARBA00004496"/>
    </source>
</evidence>
<reference evidence="13 14" key="1">
    <citation type="journal article" date="2015" name="Proc. Natl. Acad. Sci. U.S.A.">
        <title>Expanded metabolic versatility of ubiquitous nitrite-oxidizing bacteria from the genus Nitrospira.</title>
        <authorList>
            <person name="Koch H."/>
            <person name="Lucker S."/>
            <person name="Albertsen M."/>
            <person name="Kitzinger K."/>
            <person name="Herbold C."/>
            <person name="Spieck E."/>
            <person name="Nielsen P.H."/>
            <person name="Wagner M."/>
            <person name="Daims H."/>
        </authorList>
    </citation>
    <scope>NUCLEOTIDE SEQUENCE [LARGE SCALE GENOMIC DNA]</scope>
    <source>
        <strain evidence="13 14">NSP M-1</strain>
    </source>
</reference>
<dbReference type="Gene3D" id="1.10.10.350">
    <property type="match status" value="1"/>
</dbReference>
<dbReference type="InterPro" id="IPR014729">
    <property type="entry name" value="Rossmann-like_a/b/a_fold"/>
</dbReference>
<dbReference type="KEGG" id="nmv:NITMOv2_4315"/>
<dbReference type="InterPro" id="IPR001412">
    <property type="entry name" value="aa-tRNA-synth_I_CS"/>
</dbReference>
<dbReference type="CDD" id="cd00808">
    <property type="entry name" value="GluRS_core"/>
    <property type="match status" value="1"/>
</dbReference>
<dbReference type="NCBIfam" id="TIGR00464">
    <property type="entry name" value="gltX_bact"/>
    <property type="match status" value="1"/>
</dbReference>
<keyword evidence="4 10" id="KW-0963">Cytoplasm</keyword>
<dbReference type="FunFam" id="3.40.50.620:FF:000007">
    <property type="entry name" value="Glutamate--tRNA ligase"/>
    <property type="match status" value="1"/>
</dbReference>
<dbReference type="Pfam" id="PF19269">
    <property type="entry name" value="Anticodon_2"/>
    <property type="match status" value="1"/>
</dbReference>
<dbReference type="InterPro" id="IPR020751">
    <property type="entry name" value="aa-tRNA-synth_I_codon-bd_sub2"/>
</dbReference>
<comment type="function">
    <text evidence="10">Catalyzes the attachment of glutamate to tRNA(Glu) in a two-step reaction: glutamate is first activated by ATP to form Glu-AMP and then transferred to the acceptor end of tRNA(Glu).</text>
</comment>
<dbReference type="InterPro" id="IPR008925">
    <property type="entry name" value="aa_tRNA-synth_I_cd-bd_sf"/>
</dbReference>
<gene>
    <name evidence="10 13" type="primary">gltX</name>
    <name evidence="13" type="ORF">NITMOv2_4315</name>
</gene>
<evidence type="ECO:0000313" key="13">
    <source>
        <dbReference type="EMBL" id="ALA60691.1"/>
    </source>
</evidence>
<dbReference type="GO" id="GO:0004818">
    <property type="term" value="F:glutamate-tRNA ligase activity"/>
    <property type="evidence" value="ECO:0007669"/>
    <property type="project" value="UniProtKB-UniRule"/>
</dbReference>
<evidence type="ECO:0000256" key="2">
    <source>
        <dbReference type="ARBA" id="ARBA00007894"/>
    </source>
</evidence>
<dbReference type="RefSeq" id="WP_053381506.1">
    <property type="nucleotide sequence ID" value="NZ_CP011801.1"/>
</dbReference>
<evidence type="ECO:0000256" key="8">
    <source>
        <dbReference type="ARBA" id="ARBA00022917"/>
    </source>
</evidence>
<dbReference type="STRING" id="42253.NITMOv2_4315"/>
<evidence type="ECO:0000256" key="7">
    <source>
        <dbReference type="ARBA" id="ARBA00022840"/>
    </source>
</evidence>
<dbReference type="Gene3D" id="1.10.8.70">
    <property type="entry name" value="Glutamate-tRNA synthetase, class I, anticodon-binding domain 1"/>
    <property type="match status" value="1"/>
</dbReference>
<protein>
    <recommendedName>
        <fullName evidence="10">Glutamate--tRNA ligase</fullName>
        <ecNumber evidence="10">6.1.1.17</ecNumber>
    </recommendedName>
    <alternativeName>
        <fullName evidence="10">Glutamyl-tRNA synthetase</fullName>
        <shortName evidence="10">GluRS</shortName>
    </alternativeName>
</protein>
<proteinExistence type="inferred from homology"/>
<comment type="catalytic activity">
    <reaction evidence="10">
        <text>tRNA(Glu) + L-glutamate + ATP = L-glutamyl-tRNA(Glu) + AMP + diphosphate</text>
        <dbReference type="Rhea" id="RHEA:23540"/>
        <dbReference type="Rhea" id="RHEA-COMP:9663"/>
        <dbReference type="Rhea" id="RHEA-COMP:9680"/>
        <dbReference type="ChEBI" id="CHEBI:29985"/>
        <dbReference type="ChEBI" id="CHEBI:30616"/>
        <dbReference type="ChEBI" id="CHEBI:33019"/>
        <dbReference type="ChEBI" id="CHEBI:78442"/>
        <dbReference type="ChEBI" id="CHEBI:78520"/>
        <dbReference type="ChEBI" id="CHEBI:456215"/>
        <dbReference type="EC" id="6.1.1.17"/>
    </reaction>
</comment>
<evidence type="ECO:0000256" key="5">
    <source>
        <dbReference type="ARBA" id="ARBA00022598"/>
    </source>
</evidence>
<accession>A0A0K2GIC9</accession>
<dbReference type="InterPro" id="IPR000924">
    <property type="entry name" value="Glu/Gln-tRNA-synth"/>
</dbReference>
<dbReference type="EMBL" id="CP011801">
    <property type="protein sequence ID" value="ALA60691.1"/>
    <property type="molecule type" value="Genomic_DNA"/>
</dbReference>
<dbReference type="InterPro" id="IPR049940">
    <property type="entry name" value="GluQ/Sye"/>
</dbReference>
<evidence type="ECO:0000256" key="3">
    <source>
        <dbReference type="ARBA" id="ARBA00011245"/>
    </source>
</evidence>
<dbReference type="EC" id="6.1.1.17" evidence="10"/>
<evidence type="ECO:0000256" key="4">
    <source>
        <dbReference type="ARBA" id="ARBA00022490"/>
    </source>
</evidence>
<feature type="domain" description="Glutamyl/glutaminyl-tRNA synthetase class Ib catalytic" evidence="11">
    <location>
        <begin position="3"/>
        <end position="305"/>
    </location>
</feature>
<dbReference type="PRINTS" id="PR00987">
    <property type="entry name" value="TRNASYNTHGLU"/>
</dbReference>
<keyword evidence="5 10" id="KW-0436">Ligase</keyword>